<dbReference type="GO" id="GO:0006793">
    <property type="term" value="P:phosphorus metabolic process"/>
    <property type="evidence" value="ECO:0007669"/>
    <property type="project" value="UniProtKB-ARBA"/>
</dbReference>
<dbReference type="Pfam" id="PF13091">
    <property type="entry name" value="PLDc_2"/>
    <property type="match status" value="1"/>
</dbReference>
<dbReference type="GO" id="GO:0004386">
    <property type="term" value="F:helicase activity"/>
    <property type="evidence" value="ECO:0007669"/>
    <property type="project" value="UniProtKB-KW"/>
</dbReference>
<dbReference type="AlphaFoldDB" id="A0A2I9CQX8"/>
<protein>
    <submittedName>
        <fullName evidence="2">Helicase domain protein</fullName>
    </submittedName>
</protein>
<dbReference type="Gene3D" id="3.30.870.10">
    <property type="entry name" value="Endonuclease Chain A"/>
    <property type="match status" value="1"/>
</dbReference>
<feature type="domain" description="PLD phosphodiesterase" evidence="1">
    <location>
        <begin position="139"/>
        <end position="172"/>
    </location>
</feature>
<keyword evidence="2" id="KW-0547">Nucleotide-binding</keyword>
<organism evidence="2 3">
    <name type="scientific">Deinococcus aerius</name>
    <dbReference type="NCBI Taxonomy" id="200253"/>
    <lineage>
        <taxon>Bacteria</taxon>
        <taxon>Thermotogati</taxon>
        <taxon>Deinococcota</taxon>
        <taxon>Deinococci</taxon>
        <taxon>Deinococcales</taxon>
        <taxon>Deinococcaceae</taxon>
        <taxon>Deinococcus</taxon>
    </lineage>
</organism>
<dbReference type="RefSeq" id="WP_201262691.1">
    <property type="nucleotide sequence ID" value="NZ_BFAG01000001.1"/>
</dbReference>
<reference evidence="3" key="1">
    <citation type="submission" date="2018-01" db="EMBL/GenBank/DDBJ databases">
        <title>Draft Genome Sequence of the Radioresistant Bacterium Deinococcus aerius TR0125, Isolated from the Higher Atmosphere above Japan.</title>
        <authorList>
            <person name="Satoh K."/>
            <person name="Arai H."/>
            <person name="Sanzen T."/>
            <person name="Kawaguchi Y."/>
            <person name="Hayashi H."/>
            <person name="Yokobori S."/>
            <person name="Yamagishi A."/>
            <person name="Oono Y."/>
            <person name="Narumi I."/>
        </authorList>
    </citation>
    <scope>NUCLEOTIDE SEQUENCE [LARGE SCALE GENOMIC DNA]</scope>
    <source>
        <strain evidence="3">TR0125</strain>
    </source>
</reference>
<gene>
    <name evidence="2" type="ORF">DAERI_010045</name>
</gene>
<keyword evidence="2" id="KW-0347">Helicase</keyword>
<accession>A0A2I9CQX8</accession>
<dbReference type="InterPro" id="IPR001736">
    <property type="entry name" value="PLipase_D/transphosphatidylase"/>
</dbReference>
<name>A0A2I9CQX8_9DEIO</name>
<sequence length="280" mass="32049">MLIKVNVPTIYDNIKQPLLPALTESLALAHRADFSVGYFNLRGYRHLAGCIENFAGGDDGCCRLLIGMQRAPEEDVQALFGVREEEPMDQGRALEAKRSIVEAFRQQLVVGLPTREDERALRTLARHIREGKLRVRLFLKHPLHAKLYLVHRHDFHLKKVAYLGSSNLTFSGLRGQGELNIDALDQDATDKLARWFEDRWNERFTFELTEDLLHLLEQSWAGEHLVPPYHIYLKMAYHLAQEARLGVEEFVLPEHFPTPLFDYQAAAVKIAAHHLAKRGG</sequence>
<dbReference type="InterPro" id="IPR025202">
    <property type="entry name" value="PLD-like_dom"/>
</dbReference>
<keyword evidence="2" id="KW-0067">ATP-binding</keyword>
<evidence type="ECO:0000313" key="2">
    <source>
        <dbReference type="EMBL" id="GBF03873.1"/>
    </source>
</evidence>
<dbReference type="PROSITE" id="PS50035">
    <property type="entry name" value="PLD"/>
    <property type="match status" value="1"/>
</dbReference>
<keyword evidence="3" id="KW-1185">Reference proteome</keyword>
<keyword evidence="2" id="KW-0378">Hydrolase</keyword>
<dbReference type="CDD" id="cd09178">
    <property type="entry name" value="PLDc_N_Snf2_like"/>
    <property type="match status" value="1"/>
</dbReference>
<evidence type="ECO:0000313" key="3">
    <source>
        <dbReference type="Proteomes" id="UP000236569"/>
    </source>
</evidence>
<dbReference type="SUPFAM" id="SSF56024">
    <property type="entry name" value="Phospholipase D/nuclease"/>
    <property type="match status" value="1"/>
</dbReference>
<proteinExistence type="predicted"/>
<dbReference type="Proteomes" id="UP000236569">
    <property type="component" value="Unassembled WGS sequence"/>
</dbReference>
<evidence type="ECO:0000259" key="1">
    <source>
        <dbReference type="PROSITE" id="PS50035"/>
    </source>
</evidence>
<comment type="caution">
    <text evidence="2">The sequence shown here is derived from an EMBL/GenBank/DDBJ whole genome shotgun (WGS) entry which is preliminary data.</text>
</comment>
<dbReference type="EMBL" id="BFAG01000001">
    <property type="protein sequence ID" value="GBF03873.1"/>
    <property type="molecule type" value="Genomic_DNA"/>
</dbReference>